<gene>
    <name evidence="2" type="ORF">EAV92_17850</name>
</gene>
<feature type="transmembrane region" description="Helical" evidence="1">
    <location>
        <begin position="6"/>
        <end position="25"/>
    </location>
</feature>
<keyword evidence="3" id="KW-1185">Reference proteome</keyword>
<feature type="transmembrane region" description="Helical" evidence="1">
    <location>
        <begin position="124"/>
        <end position="145"/>
    </location>
</feature>
<dbReference type="AlphaFoldDB" id="A0A3G3K2I3"/>
<name>A0A3G3K2I3_9BACL</name>
<dbReference type="EMBL" id="CP033433">
    <property type="protein sequence ID" value="AYQ74267.1"/>
    <property type="molecule type" value="Genomic_DNA"/>
</dbReference>
<dbReference type="Proteomes" id="UP000269097">
    <property type="component" value="Chromosome"/>
</dbReference>
<sequence length="209" mass="23235">MYGNLAIVEMGFSLLLFLSAWLAVRQGTRLRNSGTAERLHRKARKLLSLTGWLTLPALVVFFCIGTMMASLPSLFWEDRLLLNAPLIGAPLLAVWFTTVPMLWQLRKTSRSSGGPLNGAMKSHLCSRLFILPYQATALGAATSFYCTLVSPVPYDPLKVVAPLTVYVLVMAGLWLKYERRLSKLREWLRTHPEAGAGDASAQSMQDRHA</sequence>
<evidence type="ECO:0000313" key="2">
    <source>
        <dbReference type="EMBL" id="AYQ74267.1"/>
    </source>
</evidence>
<protein>
    <submittedName>
        <fullName evidence="2">Uncharacterized protein</fullName>
    </submittedName>
</protein>
<accession>A0A3G3K2I3</accession>
<keyword evidence="1" id="KW-0472">Membrane</keyword>
<keyword evidence="1" id="KW-1133">Transmembrane helix</keyword>
<proteinExistence type="predicted"/>
<evidence type="ECO:0000256" key="1">
    <source>
        <dbReference type="SAM" id="Phobius"/>
    </source>
</evidence>
<evidence type="ECO:0000313" key="3">
    <source>
        <dbReference type="Proteomes" id="UP000269097"/>
    </source>
</evidence>
<reference evidence="2 3" key="1">
    <citation type="submission" date="2018-10" db="EMBL/GenBank/DDBJ databases">
        <title>Genome Sequence of Cohnella sp.</title>
        <authorList>
            <person name="Srinivasan S."/>
            <person name="Kim M.K."/>
        </authorList>
    </citation>
    <scope>NUCLEOTIDE SEQUENCE [LARGE SCALE GENOMIC DNA]</scope>
    <source>
        <strain evidence="2 3">18JY8-7</strain>
    </source>
</reference>
<feature type="transmembrane region" description="Helical" evidence="1">
    <location>
        <begin position="46"/>
        <end position="68"/>
    </location>
</feature>
<organism evidence="2 3">
    <name type="scientific">Cohnella candidum</name>
    <dbReference type="NCBI Taxonomy" id="2674991"/>
    <lineage>
        <taxon>Bacteria</taxon>
        <taxon>Bacillati</taxon>
        <taxon>Bacillota</taxon>
        <taxon>Bacilli</taxon>
        <taxon>Bacillales</taxon>
        <taxon>Paenibacillaceae</taxon>
        <taxon>Cohnella</taxon>
    </lineage>
</organism>
<dbReference type="KEGG" id="coh:EAV92_17850"/>
<keyword evidence="1" id="KW-0812">Transmembrane</keyword>
<dbReference type="RefSeq" id="WP_123042348.1">
    <property type="nucleotide sequence ID" value="NZ_CP033433.1"/>
</dbReference>
<feature type="transmembrane region" description="Helical" evidence="1">
    <location>
        <begin position="80"/>
        <end position="103"/>
    </location>
</feature>
<feature type="transmembrane region" description="Helical" evidence="1">
    <location>
        <begin position="157"/>
        <end position="175"/>
    </location>
</feature>